<comment type="caution">
    <text evidence="1">The sequence shown here is derived from an EMBL/GenBank/DDBJ whole genome shotgun (WGS) entry which is preliminary data.</text>
</comment>
<name>A0A6N9Z7A5_9BIFI</name>
<accession>A0A6N9Z7A5</accession>
<dbReference type="AlphaFoldDB" id="A0A6N9Z7A5"/>
<protein>
    <submittedName>
        <fullName evidence="1">Uncharacterized protein</fullName>
    </submittedName>
</protein>
<dbReference type="RefSeq" id="WP_163232970.1">
    <property type="nucleotide sequence ID" value="NZ_WHZW01000034.1"/>
</dbReference>
<gene>
    <name evidence="1" type="ORF">GFD25_11500</name>
</gene>
<proteinExistence type="predicted"/>
<dbReference type="Proteomes" id="UP000469194">
    <property type="component" value="Unassembled WGS sequence"/>
</dbReference>
<reference evidence="1 2" key="1">
    <citation type="submission" date="2019-10" db="EMBL/GenBank/DDBJ databases">
        <title>Bifidobacterium from non-human primates.</title>
        <authorList>
            <person name="Modesto M."/>
        </authorList>
    </citation>
    <scope>NUCLEOTIDE SEQUENCE [LARGE SCALE GENOMIC DNA]</scope>
    <source>
        <strain evidence="1 2">TRE17</strain>
    </source>
</reference>
<evidence type="ECO:0000313" key="1">
    <source>
        <dbReference type="EMBL" id="NEG90589.1"/>
    </source>
</evidence>
<dbReference type="EMBL" id="WHZW01000034">
    <property type="protein sequence ID" value="NEG90589.1"/>
    <property type="molecule type" value="Genomic_DNA"/>
</dbReference>
<sequence>MKQVSDTGGLHVRTLRIEVLRSDGVTIDIGSLSGGPDMPNTAMAHPKLVRDKRWRDLVFNALFDWMGSVLEAADDQDGDER</sequence>
<keyword evidence="2" id="KW-1185">Reference proteome</keyword>
<evidence type="ECO:0000313" key="2">
    <source>
        <dbReference type="Proteomes" id="UP000469194"/>
    </source>
</evidence>
<organism evidence="1 2">
    <name type="scientific">Bifidobacterium aerophilum</name>
    <dbReference type="NCBI Taxonomy" id="1798155"/>
    <lineage>
        <taxon>Bacteria</taxon>
        <taxon>Bacillati</taxon>
        <taxon>Actinomycetota</taxon>
        <taxon>Actinomycetes</taxon>
        <taxon>Bifidobacteriales</taxon>
        <taxon>Bifidobacteriaceae</taxon>
        <taxon>Bifidobacterium</taxon>
    </lineage>
</organism>